<name>A0A8S9JIP9_BRACR</name>
<dbReference type="InterPro" id="IPR011679">
    <property type="entry name" value="ERp29_C"/>
</dbReference>
<keyword evidence="6" id="KW-0732">Signal</keyword>
<dbReference type="InterPro" id="IPR036356">
    <property type="entry name" value="ERp29_C_sf"/>
</dbReference>
<dbReference type="PRINTS" id="PR00881">
    <property type="entry name" value="L7ARS6FAMILY"/>
</dbReference>
<feature type="domain" description="HTH myb-type" evidence="18">
    <location>
        <begin position="43"/>
        <end position="97"/>
    </location>
</feature>
<dbReference type="InterPro" id="IPR018492">
    <property type="entry name" value="Ribosomal_eL8/Nhp2"/>
</dbReference>
<evidence type="ECO:0000256" key="8">
    <source>
        <dbReference type="ARBA" id="ARBA00022980"/>
    </source>
</evidence>
<dbReference type="CDD" id="cd02998">
    <property type="entry name" value="PDI_a_ERp38"/>
    <property type="match status" value="1"/>
</dbReference>
<accession>A0A8S9JIP9</accession>
<evidence type="ECO:0000256" key="15">
    <source>
        <dbReference type="RuleBase" id="RU004208"/>
    </source>
</evidence>
<dbReference type="Gene3D" id="3.30.1330.30">
    <property type="match status" value="1"/>
</dbReference>
<keyword evidence="10" id="KW-0413">Isomerase</keyword>
<dbReference type="PROSITE" id="PS00194">
    <property type="entry name" value="THIOREDOXIN_1"/>
    <property type="match status" value="1"/>
</dbReference>
<evidence type="ECO:0000256" key="9">
    <source>
        <dbReference type="ARBA" id="ARBA00023157"/>
    </source>
</evidence>
<evidence type="ECO:0000256" key="6">
    <source>
        <dbReference type="ARBA" id="ARBA00022729"/>
    </source>
</evidence>
<dbReference type="EC" id="5.3.4.1" evidence="5"/>
<dbReference type="GO" id="GO:0006457">
    <property type="term" value="P:protein folding"/>
    <property type="evidence" value="ECO:0007669"/>
    <property type="project" value="TreeGrafter"/>
</dbReference>
<dbReference type="PANTHER" id="PTHR45672:SF17">
    <property type="entry name" value="PROTEIN DISULFIDE-ISOMERASE LIKE 2-1"/>
    <property type="match status" value="1"/>
</dbReference>
<dbReference type="SUPFAM" id="SSF55315">
    <property type="entry name" value="L30e-like"/>
    <property type="match status" value="1"/>
</dbReference>
<dbReference type="SUPFAM" id="SSF47933">
    <property type="entry name" value="ERP29 C domain-like"/>
    <property type="match status" value="1"/>
</dbReference>
<dbReference type="CDD" id="cd00238">
    <property type="entry name" value="ERp29c"/>
    <property type="match status" value="1"/>
</dbReference>
<evidence type="ECO:0000256" key="2">
    <source>
        <dbReference type="ARBA" id="ARBA00004123"/>
    </source>
</evidence>
<feature type="domain" description="Thioredoxin" evidence="19">
    <location>
        <begin position="351"/>
        <end position="489"/>
    </location>
</feature>
<dbReference type="InterPro" id="IPR001921">
    <property type="entry name" value="Ribosomal_eL8_euk"/>
</dbReference>
<dbReference type="FunFam" id="3.40.30.10:FF:000032">
    <property type="entry name" value="Protein disulfide-isomerase A6 homolog"/>
    <property type="match status" value="1"/>
</dbReference>
<dbReference type="AlphaFoldDB" id="A0A8S9JIP9"/>
<keyword evidence="8" id="KW-0689">Ribosomal protein</keyword>
<dbReference type="InterPro" id="IPR004037">
    <property type="entry name" value="Ribosomal_eL8-like_CS"/>
</dbReference>
<dbReference type="GO" id="GO:0005634">
    <property type="term" value="C:nucleus"/>
    <property type="evidence" value="ECO:0007669"/>
    <property type="project" value="UniProtKB-SubCell"/>
</dbReference>
<dbReference type="FunFam" id="1.10.10.60:FF:000231">
    <property type="entry name" value="Myb transcription factor"/>
    <property type="match status" value="1"/>
</dbReference>
<protein>
    <recommendedName>
        <fullName evidence="5">protein disulfide-isomerase</fullName>
        <ecNumber evidence="5">5.3.4.1</ecNumber>
    </recommendedName>
    <alternativeName>
        <fullName evidence="14">P5</fullName>
    </alternativeName>
</protein>
<dbReference type="SMART" id="SM00717">
    <property type="entry name" value="SANT"/>
    <property type="match status" value="1"/>
</dbReference>
<organism evidence="20 21">
    <name type="scientific">Brassica cretica</name>
    <name type="common">Mustard</name>
    <dbReference type="NCBI Taxonomy" id="69181"/>
    <lineage>
        <taxon>Eukaryota</taxon>
        <taxon>Viridiplantae</taxon>
        <taxon>Streptophyta</taxon>
        <taxon>Embryophyta</taxon>
        <taxon>Tracheophyta</taxon>
        <taxon>Spermatophyta</taxon>
        <taxon>Magnoliopsida</taxon>
        <taxon>eudicotyledons</taxon>
        <taxon>Gunneridae</taxon>
        <taxon>Pentapetalae</taxon>
        <taxon>rosids</taxon>
        <taxon>malvids</taxon>
        <taxon>Brassicales</taxon>
        <taxon>Brassicaceae</taxon>
        <taxon>Brassiceae</taxon>
        <taxon>Brassica</taxon>
    </lineage>
</organism>
<dbReference type="GO" id="GO:1990904">
    <property type="term" value="C:ribonucleoprotein complex"/>
    <property type="evidence" value="ECO:0007669"/>
    <property type="project" value="UniProtKB-KW"/>
</dbReference>
<evidence type="ECO:0000256" key="10">
    <source>
        <dbReference type="ARBA" id="ARBA00023235"/>
    </source>
</evidence>
<dbReference type="InterPro" id="IPR017937">
    <property type="entry name" value="Thioredoxin_CS"/>
</dbReference>
<dbReference type="InterPro" id="IPR001005">
    <property type="entry name" value="SANT/Myb"/>
</dbReference>
<feature type="domain" description="HTH myb-type" evidence="18">
    <location>
        <begin position="9"/>
        <end position="39"/>
    </location>
</feature>
<evidence type="ECO:0000313" key="21">
    <source>
        <dbReference type="Proteomes" id="UP000712281"/>
    </source>
</evidence>
<evidence type="ECO:0000259" key="18">
    <source>
        <dbReference type="PROSITE" id="PS51294"/>
    </source>
</evidence>
<dbReference type="GO" id="GO:0042254">
    <property type="term" value="P:ribosome biogenesis"/>
    <property type="evidence" value="ECO:0007669"/>
    <property type="project" value="InterPro"/>
</dbReference>
<dbReference type="GO" id="GO:0005783">
    <property type="term" value="C:endoplasmic reticulum"/>
    <property type="evidence" value="ECO:0007669"/>
    <property type="project" value="InterPro"/>
</dbReference>
<evidence type="ECO:0000256" key="5">
    <source>
        <dbReference type="ARBA" id="ARBA00012723"/>
    </source>
</evidence>
<dbReference type="SUPFAM" id="SSF46689">
    <property type="entry name" value="Homeodomain-like"/>
    <property type="match status" value="1"/>
</dbReference>
<dbReference type="Gene3D" id="3.40.30.10">
    <property type="entry name" value="Glutaredoxin"/>
    <property type="match status" value="1"/>
</dbReference>
<dbReference type="SUPFAM" id="SSF52833">
    <property type="entry name" value="Thioredoxin-like"/>
    <property type="match status" value="1"/>
</dbReference>
<dbReference type="InterPro" id="IPR051063">
    <property type="entry name" value="PDI"/>
</dbReference>
<dbReference type="GO" id="GO:0005840">
    <property type="term" value="C:ribosome"/>
    <property type="evidence" value="ECO:0007669"/>
    <property type="project" value="UniProtKB-KW"/>
</dbReference>
<evidence type="ECO:0000259" key="17">
    <source>
        <dbReference type="PROSITE" id="PS50090"/>
    </source>
</evidence>
<comment type="similarity">
    <text evidence="4">Belongs to the eukaryotic ribosomal protein eL8 family.</text>
</comment>
<dbReference type="FunFam" id="3.30.1330.30:FF:000003">
    <property type="entry name" value="60S ribosomal protein L7a"/>
    <property type="match status" value="1"/>
</dbReference>
<evidence type="ECO:0000259" key="19">
    <source>
        <dbReference type="PROSITE" id="PS51352"/>
    </source>
</evidence>
<dbReference type="InterPro" id="IPR009057">
    <property type="entry name" value="Homeodomain-like_sf"/>
</dbReference>
<dbReference type="NCBIfam" id="TIGR01126">
    <property type="entry name" value="pdi_dom"/>
    <property type="match status" value="1"/>
</dbReference>
<comment type="catalytic activity">
    <reaction evidence="1">
        <text>Catalyzes the rearrangement of -S-S- bonds in proteins.</text>
        <dbReference type="EC" id="5.3.4.1"/>
    </reaction>
</comment>
<feature type="region of interest" description="Disordered" evidence="16">
    <location>
        <begin position="117"/>
        <end position="162"/>
    </location>
</feature>
<dbReference type="Pfam" id="PF00249">
    <property type="entry name" value="Myb_DNA-binding"/>
    <property type="match status" value="1"/>
</dbReference>
<dbReference type="InterPro" id="IPR029064">
    <property type="entry name" value="Ribosomal_eL30-like_sf"/>
</dbReference>
<keyword evidence="9" id="KW-1015">Disulfide bond</keyword>
<evidence type="ECO:0000256" key="11">
    <source>
        <dbReference type="ARBA" id="ARBA00023242"/>
    </source>
</evidence>
<comment type="subcellular location">
    <subcellularLocation>
        <location evidence="2">Nucleus</location>
    </subcellularLocation>
</comment>
<dbReference type="CDD" id="cd00167">
    <property type="entry name" value="SANT"/>
    <property type="match status" value="1"/>
</dbReference>
<proteinExistence type="inferred from homology"/>
<dbReference type="Gene3D" id="1.20.1150.12">
    <property type="entry name" value="Endoplasmic reticulum resident protein 29, C-terminal domain"/>
    <property type="match status" value="1"/>
</dbReference>
<evidence type="ECO:0000256" key="7">
    <source>
        <dbReference type="ARBA" id="ARBA00022737"/>
    </source>
</evidence>
<dbReference type="InterPro" id="IPR013766">
    <property type="entry name" value="Thioredoxin_domain"/>
</dbReference>
<dbReference type="PROSITE" id="PS51352">
    <property type="entry name" value="THIOREDOXIN_2"/>
    <property type="match status" value="1"/>
</dbReference>
<feature type="compositionally biased region" description="Basic and acidic residues" evidence="16">
    <location>
        <begin position="816"/>
        <end position="831"/>
    </location>
</feature>
<sequence length="831" mass="92464">MGRAPCCEKVGIKRGRWTAEEDQILSSYIQSNGEGSWRSLPKNADLKRGNITPEEEDLVVKLHSTLGNRWSLIASHLPGRTDNEIKNYWNSHLRRKLHNFIIRKPSISHNVLAVVINAPPRSPRPPTKRGPGRTSRSTMKPKTHHPKIRKMKKTSEPPEPEASVAVKAGEETLMMELNGAEAELGPCNYYVTCHEGGACRNNDNNNSSIDCDKGVSSFDEDIVDLLLDESAPSHVFTSCGGNAELNHLGDSEQAKRSSEILNQESLDCLQSCPSMESFLNYEHQVNNAFTGEFIDWDDCVWQQGNDNNICDEKEGSDSIVSWLLDGEDEATIGESNCENSGEPLDHDEENAYEGARNAEALAEYVNKEGGTNVKLAAAPQNVVVLTPDNFDEIVLDQNKDVLVEFYAPWCGHCKSLAPVYEKVATVFKQEEGVVIANLDADAHKSLGEKYGVSGFPTLKFFPKDNKAGQDYEGGRDLDEFVGFINEKVGTSRDSQGQLTSKAGIVESLDALVKELVAASEEEKKTILSRIEAEASNLKGSTTRYGKLYSKLAKSYIEKGSGYATKEVERLGRVLRKAPKKGVKVAAKKKTDKVANPLFERRPKQFGIGGALPPKKDLTRYIKWPKSIRLQRQKRILKQRLKVPPALNQFTKTLDKNLATSLFKILLKYRPEDKAAKKERLVKKAQAEAEGKPSESKKPIVVKYGLNHVTYLIEQNKAQLVVIAHDVDPIELVVWLPALCRKMEVPYCIVKGKSRLGAVVHQKTAACLCLTTVKNEDKLEFSKVLEAIKANFNDKYEEYRKKWGGGIMGSKSQAKTKAKERVLAKEAAQRNN</sequence>
<evidence type="ECO:0000256" key="16">
    <source>
        <dbReference type="SAM" id="MobiDB-lite"/>
    </source>
</evidence>
<dbReference type="PROSITE" id="PS50090">
    <property type="entry name" value="MYB_LIKE"/>
    <property type="match status" value="1"/>
</dbReference>
<dbReference type="PROSITE" id="PS01082">
    <property type="entry name" value="RIBOSOMAL_L7AE"/>
    <property type="match status" value="1"/>
</dbReference>
<keyword evidence="12" id="KW-0687">Ribonucleoprotein</keyword>
<evidence type="ECO:0000256" key="3">
    <source>
        <dbReference type="ARBA" id="ARBA00006347"/>
    </source>
</evidence>
<comment type="similarity">
    <text evidence="3 15">Belongs to the protein disulfide isomerase family.</text>
</comment>
<gene>
    <name evidence="20" type="ORF">F2Q68_00001977</name>
</gene>
<reference evidence="20" key="1">
    <citation type="submission" date="2019-12" db="EMBL/GenBank/DDBJ databases">
        <title>Genome sequencing and annotation of Brassica cretica.</title>
        <authorList>
            <person name="Studholme D.J."/>
            <person name="Sarris P.F."/>
        </authorList>
    </citation>
    <scope>NUCLEOTIDE SEQUENCE</scope>
    <source>
        <strain evidence="20">PFS-001/15</strain>
        <tissue evidence="20">Leaf</tissue>
    </source>
</reference>
<dbReference type="InterPro" id="IPR004038">
    <property type="entry name" value="Ribosomal_eL8/eL30/eS12/Gad45"/>
</dbReference>
<evidence type="ECO:0000313" key="20">
    <source>
        <dbReference type="EMBL" id="KAF2581287.1"/>
    </source>
</evidence>
<dbReference type="EMBL" id="QGKW02001660">
    <property type="protein sequence ID" value="KAF2581287.1"/>
    <property type="molecule type" value="Genomic_DNA"/>
</dbReference>
<comment type="caution">
    <text evidence="20">The sequence shown here is derived from an EMBL/GenBank/DDBJ whole genome shotgun (WGS) entry which is preliminary data.</text>
</comment>
<feature type="compositionally biased region" description="Basic residues" evidence="16">
    <location>
        <begin position="139"/>
        <end position="152"/>
    </location>
</feature>
<dbReference type="InterPro" id="IPR017930">
    <property type="entry name" value="Myb_dom"/>
</dbReference>
<evidence type="ECO:0000256" key="1">
    <source>
        <dbReference type="ARBA" id="ARBA00001182"/>
    </source>
</evidence>
<dbReference type="GO" id="GO:0003756">
    <property type="term" value="F:protein disulfide isomerase activity"/>
    <property type="evidence" value="ECO:0007669"/>
    <property type="project" value="UniProtKB-EC"/>
</dbReference>
<keyword evidence="11" id="KW-0539">Nucleus</keyword>
<feature type="region of interest" description="Disordered" evidence="16">
    <location>
        <begin position="809"/>
        <end position="831"/>
    </location>
</feature>
<evidence type="ECO:0000256" key="12">
    <source>
        <dbReference type="ARBA" id="ARBA00023274"/>
    </source>
</evidence>
<keyword evidence="7" id="KW-0677">Repeat</keyword>
<feature type="domain" description="Myb-like" evidence="17">
    <location>
        <begin position="9"/>
        <end position="93"/>
    </location>
</feature>
<evidence type="ECO:0000256" key="13">
    <source>
        <dbReference type="ARBA" id="ARBA00023284"/>
    </source>
</evidence>
<dbReference type="Pfam" id="PF00085">
    <property type="entry name" value="Thioredoxin"/>
    <property type="match status" value="1"/>
</dbReference>
<dbReference type="Pfam" id="PF07749">
    <property type="entry name" value="ERp29"/>
    <property type="match status" value="1"/>
</dbReference>
<dbReference type="Pfam" id="PF01248">
    <property type="entry name" value="Ribosomal_L7Ae"/>
    <property type="match status" value="1"/>
</dbReference>
<keyword evidence="13" id="KW-0676">Redox-active center</keyword>
<dbReference type="PANTHER" id="PTHR45672">
    <property type="entry name" value="PROTEIN DISULFIDE-ISOMERASE C17H9.14C-RELATED"/>
    <property type="match status" value="1"/>
</dbReference>
<dbReference type="PRINTS" id="PR00882">
    <property type="entry name" value="RIBOSOMALL7A"/>
</dbReference>
<dbReference type="InterPro" id="IPR005788">
    <property type="entry name" value="PDI_thioredoxin-like_dom"/>
</dbReference>
<dbReference type="Proteomes" id="UP000712281">
    <property type="component" value="Unassembled WGS sequence"/>
</dbReference>
<dbReference type="InterPro" id="IPR036249">
    <property type="entry name" value="Thioredoxin-like_sf"/>
</dbReference>
<evidence type="ECO:0000256" key="14">
    <source>
        <dbReference type="ARBA" id="ARBA00080925"/>
    </source>
</evidence>
<dbReference type="Gene3D" id="1.10.10.60">
    <property type="entry name" value="Homeodomain-like"/>
    <property type="match status" value="2"/>
</dbReference>
<evidence type="ECO:0000256" key="4">
    <source>
        <dbReference type="ARBA" id="ARBA00007337"/>
    </source>
</evidence>
<dbReference type="PROSITE" id="PS51294">
    <property type="entry name" value="HTH_MYB"/>
    <property type="match status" value="2"/>
</dbReference>